<keyword evidence="3" id="KW-1185">Reference proteome</keyword>
<dbReference type="RefSeq" id="WP_381532837.1">
    <property type="nucleotide sequence ID" value="NZ_JBHUMQ010000046.1"/>
</dbReference>
<protein>
    <submittedName>
        <fullName evidence="2">Minor capsid protein</fullName>
    </submittedName>
</protein>
<feature type="non-terminal residue" evidence="2">
    <location>
        <position position="283"/>
    </location>
</feature>
<name>A0ABW5S750_9BACL</name>
<accession>A0ABW5S750</accession>
<dbReference type="InterPro" id="IPR006528">
    <property type="entry name" value="Phage_head_morphogenesis_dom"/>
</dbReference>
<evidence type="ECO:0000313" key="3">
    <source>
        <dbReference type="Proteomes" id="UP001597399"/>
    </source>
</evidence>
<feature type="domain" description="Phage head morphogenesis" evidence="1">
    <location>
        <begin position="185"/>
        <end position="283"/>
    </location>
</feature>
<gene>
    <name evidence="2" type="ORF">ACFSUE_17645</name>
</gene>
<sequence length="283" mass="33278">MPTYWEKRMIQLYNAQDKRNAKLDKRLRKEYLRLEEQIKKEVASYYAKYAVNDVIEYRQLVLSLSQSERDLLYKDYQEFARRYPQYQHLMPVRESIYKLNRLEGLQLSIRQRMVELGAFEQKGFEKLLKASYQNGYLSSMKSLQNAPTFFGVNDEVLMQTINEQWIDGKNFSGRIWTNKEKLINTMNNEIRDAIIRGDDYQQMARLISHRMGVGANESLRLITTESAFVMNQANKQAFTDAGIERYEITAVMDHRTSAICRGLDGNQFAFKDAKVGVNYPPFH</sequence>
<comment type="caution">
    <text evidence="2">The sequence shown here is derived from an EMBL/GenBank/DDBJ whole genome shotgun (WGS) entry which is preliminary data.</text>
</comment>
<dbReference type="Pfam" id="PF04233">
    <property type="entry name" value="Phage_Mu_F"/>
    <property type="match status" value="1"/>
</dbReference>
<evidence type="ECO:0000313" key="2">
    <source>
        <dbReference type="EMBL" id="MFD2695427.1"/>
    </source>
</evidence>
<proteinExistence type="predicted"/>
<dbReference type="EMBL" id="JBHUMQ010000046">
    <property type="protein sequence ID" value="MFD2695427.1"/>
    <property type="molecule type" value="Genomic_DNA"/>
</dbReference>
<reference evidence="3" key="1">
    <citation type="journal article" date="2019" name="Int. J. Syst. Evol. Microbiol.">
        <title>The Global Catalogue of Microorganisms (GCM) 10K type strain sequencing project: providing services to taxonomists for standard genome sequencing and annotation.</title>
        <authorList>
            <consortium name="The Broad Institute Genomics Platform"/>
            <consortium name="The Broad Institute Genome Sequencing Center for Infectious Disease"/>
            <person name="Wu L."/>
            <person name="Ma J."/>
        </authorList>
    </citation>
    <scope>NUCLEOTIDE SEQUENCE [LARGE SCALE GENOMIC DNA]</scope>
    <source>
        <strain evidence="3">TISTR 2466</strain>
    </source>
</reference>
<dbReference type="Proteomes" id="UP001597399">
    <property type="component" value="Unassembled WGS sequence"/>
</dbReference>
<evidence type="ECO:0000259" key="1">
    <source>
        <dbReference type="Pfam" id="PF04233"/>
    </source>
</evidence>
<dbReference type="NCBIfam" id="TIGR01641">
    <property type="entry name" value="phageSPP1_gp7"/>
    <property type="match status" value="1"/>
</dbReference>
<organism evidence="2 3">
    <name type="scientific">Sporolactobacillus shoreicorticis</name>
    <dbReference type="NCBI Taxonomy" id="1923877"/>
    <lineage>
        <taxon>Bacteria</taxon>
        <taxon>Bacillati</taxon>
        <taxon>Bacillota</taxon>
        <taxon>Bacilli</taxon>
        <taxon>Bacillales</taxon>
        <taxon>Sporolactobacillaceae</taxon>
        <taxon>Sporolactobacillus</taxon>
    </lineage>
</organism>